<proteinExistence type="predicted"/>
<dbReference type="Proteomes" id="UP000003879">
    <property type="component" value="Unassembled WGS sequence"/>
</dbReference>
<dbReference type="AlphaFoldDB" id="A0A0E2AYD5"/>
<feature type="region of interest" description="Disordered" evidence="1">
    <location>
        <begin position="344"/>
        <end position="379"/>
    </location>
</feature>
<feature type="domain" description="DUF3945" evidence="2">
    <location>
        <begin position="290"/>
        <end position="340"/>
    </location>
</feature>
<dbReference type="HOGENOM" id="CLU_019967_0_0_10"/>
<evidence type="ECO:0000259" key="3">
    <source>
        <dbReference type="Pfam" id="PF13351"/>
    </source>
</evidence>
<dbReference type="Pfam" id="PF13351">
    <property type="entry name" value="DUF4099"/>
    <property type="match status" value="1"/>
</dbReference>
<evidence type="ECO:0000313" key="4">
    <source>
        <dbReference type="EMBL" id="EIY92972.1"/>
    </source>
</evidence>
<comment type="caution">
    <text evidence="4">The sequence shown here is derived from an EMBL/GenBank/DDBJ whole genome shotgun (WGS) entry which is preliminary data.</text>
</comment>
<dbReference type="Pfam" id="PF13101">
    <property type="entry name" value="DUF3945"/>
    <property type="match status" value="1"/>
</dbReference>
<name>A0A0E2AYD5_BACFG</name>
<feature type="domain" description="DUF4099" evidence="3">
    <location>
        <begin position="148"/>
        <end position="227"/>
    </location>
</feature>
<reference evidence="4 5" key="1">
    <citation type="submission" date="2012-02" db="EMBL/GenBank/DDBJ databases">
        <title>The Genome Sequence of Bacteroides fragilis CL07T12C05.</title>
        <authorList>
            <consortium name="The Broad Institute Genome Sequencing Platform"/>
            <person name="Earl A."/>
            <person name="Ward D."/>
            <person name="Feldgarden M."/>
            <person name="Gevers D."/>
            <person name="Zitomersky N.L."/>
            <person name="Coyne M.J."/>
            <person name="Comstock L.E."/>
            <person name="Young S.K."/>
            <person name="Zeng Q."/>
            <person name="Gargeya S."/>
            <person name="Fitzgerald M."/>
            <person name="Haas B."/>
            <person name="Abouelleil A."/>
            <person name="Alvarado L."/>
            <person name="Arachchi H.M."/>
            <person name="Berlin A."/>
            <person name="Chapman S.B."/>
            <person name="Gearin G."/>
            <person name="Goldberg J."/>
            <person name="Griggs A."/>
            <person name="Gujja S."/>
            <person name="Hansen M."/>
            <person name="Heiman D."/>
            <person name="Howarth C."/>
            <person name="Larimer J."/>
            <person name="Lui A."/>
            <person name="MacDonald P.J.P."/>
            <person name="McCowen C."/>
            <person name="Montmayeur A."/>
            <person name="Murphy C."/>
            <person name="Neiman D."/>
            <person name="Pearson M."/>
            <person name="Priest M."/>
            <person name="Roberts A."/>
            <person name="Saif S."/>
            <person name="Shea T."/>
            <person name="Sisk P."/>
            <person name="Stolte C."/>
            <person name="Sykes S."/>
            <person name="Wortman J."/>
            <person name="Nusbaum C."/>
            <person name="Birren B."/>
        </authorList>
    </citation>
    <scope>NUCLEOTIDE SEQUENCE [LARGE SCALE GENOMIC DNA]</scope>
    <source>
        <strain evidence="4 5">CL07T12C05</strain>
    </source>
</reference>
<evidence type="ECO:0000313" key="5">
    <source>
        <dbReference type="Proteomes" id="UP000003879"/>
    </source>
</evidence>
<protein>
    <submittedName>
        <fullName evidence="4">Uncharacterized protein</fullName>
    </submittedName>
</protein>
<organism evidence="4 5">
    <name type="scientific">Bacteroides fragilis CL07T12C05</name>
    <dbReference type="NCBI Taxonomy" id="997883"/>
    <lineage>
        <taxon>Bacteria</taxon>
        <taxon>Pseudomonadati</taxon>
        <taxon>Bacteroidota</taxon>
        <taxon>Bacteroidia</taxon>
        <taxon>Bacteroidales</taxon>
        <taxon>Bacteroidaceae</taxon>
        <taxon>Bacteroides</taxon>
    </lineage>
</organism>
<gene>
    <name evidence="4" type="ORF">HMPREF1056_03260</name>
</gene>
<evidence type="ECO:0000256" key="1">
    <source>
        <dbReference type="SAM" id="MobiDB-lite"/>
    </source>
</evidence>
<dbReference type="PATRIC" id="fig|997883.3.peg.3423"/>
<accession>A0A0E2AYD5</accession>
<dbReference type="EMBL" id="AGXN01000019">
    <property type="protein sequence ID" value="EIY92972.1"/>
    <property type="molecule type" value="Genomic_DNA"/>
</dbReference>
<evidence type="ECO:0000259" key="2">
    <source>
        <dbReference type="Pfam" id="PF13101"/>
    </source>
</evidence>
<dbReference type="InterPro" id="IPR025222">
    <property type="entry name" value="DUF3945"/>
</dbReference>
<dbReference type="InterPro" id="IPR025343">
    <property type="entry name" value="DUF4099"/>
</dbReference>
<sequence length="379" mass="43498">MAKILILPPEMIHSPLNLTVMQEVNPAAQGSENATQEQGYLMAYDKKEQKAKGVKGIAANGELETLEASERNKGQFVRVDRFGNFFTNFGKNFLYQYNNPTRFSLYRMEENTPVEQAARKIEEAQRPENEAVRRELSKNNRIYNNHFFNEREINWQQAERYGLTPEVLKQTGDMEKLLQGRQSGIAYDISMNTELGRQKGDAKLSLFRDENGAVKFDLHFIRQAPKVGQEYRGYKLEEDVLEALNRTGNAGRLVNLVTDYRTRETKPCYLSKDPVTNEMFFLPADQARCPRKIKDYALSDKEYADYAAGKEVPIEFKSSNGKVYRTSIQMSAAERGTEFLWERSTLKPEKKQGQEQTAGLKETAGKPARRTRQTITPKM</sequence>
<feature type="compositionally biased region" description="Basic and acidic residues" evidence="1">
    <location>
        <begin position="344"/>
        <end position="353"/>
    </location>
</feature>